<dbReference type="InterPro" id="IPR025272">
    <property type="entry name" value="SocA_Panacea"/>
</dbReference>
<protein>
    <recommendedName>
        <fullName evidence="1">Antitoxin SocA-like Panacea domain-containing protein</fullName>
    </recommendedName>
</protein>
<reference evidence="2 3" key="1">
    <citation type="journal article" date="2017" name="BMC Microbiol.">
        <title>Comparative genomics of Enterococcus spp. isolated from bovine feces.</title>
        <authorList>
            <person name="Beukers A.G."/>
            <person name="Zaheer R."/>
            <person name="Goji N."/>
            <person name="Amoako K.K."/>
            <person name="Chaves A.V."/>
            <person name="Ward M.P."/>
            <person name="McAllister T.A."/>
        </authorList>
    </citation>
    <scope>NUCLEOTIDE SEQUENCE [LARGE SCALE GENOMIC DNA]</scope>
    <source>
        <strain evidence="2 3">F1129D 143</strain>
    </source>
</reference>
<proteinExistence type="predicted"/>
<dbReference type="AlphaFoldDB" id="A0A1V8YML0"/>
<comment type="caution">
    <text evidence="2">The sequence shown here is derived from an EMBL/GenBank/DDBJ whole genome shotgun (WGS) entry which is preliminary data.</text>
</comment>
<dbReference type="RefSeq" id="WP_081181245.1">
    <property type="nucleotide sequence ID" value="NZ_JBQHTX010000026.1"/>
</dbReference>
<dbReference type="OrthoDB" id="9799173at2"/>
<dbReference type="Pfam" id="PF13274">
    <property type="entry name" value="SocA_Panacea"/>
    <property type="match status" value="1"/>
</dbReference>
<evidence type="ECO:0000313" key="2">
    <source>
        <dbReference type="EMBL" id="OQO71259.1"/>
    </source>
</evidence>
<evidence type="ECO:0000259" key="1">
    <source>
        <dbReference type="Pfam" id="PF13274"/>
    </source>
</evidence>
<gene>
    <name evidence="2" type="ORF">BH747_00040</name>
</gene>
<organism evidence="2 3">
    <name type="scientific">Enterococcus villorum</name>
    <dbReference type="NCBI Taxonomy" id="112904"/>
    <lineage>
        <taxon>Bacteria</taxon>
        <taxon>Bacillati</taxon>
        <taxon>Bacillota</taxon>
        <taxon>Bacilli</taxon>
        <taxon>Lactobacillales</taxon>
        <taxon>Enterococcaceae</taxon>
        <taxon>Enterococcus</taxon>
    </lineage>
</organism>
<feature type="domain" description="Antitoxin SocA-like Panacea" evidence="1">
    <location>
        <begin position="29"/>
        <end position="120"/>
    </location>
</feature>
<evidence type="ECO:0000313" key="3">
    <source>
        <dbReference type="Proteomes" id="UP000192477"/>
    </source>
</evidence>
<accession>A0A1V8YML0</accession>
<name>A0A1V8YML0_9ENTE</name>
<dbReference type="Proteomes" id="UP000192477">
    <property type="component" value="Unassembled WGS sequence"/>
</dbReference>
<sequence length="221" mass="26211">MRNVKEYAKFFLQKGLIDTPNTFDGNMKLQKLLFFANLINYSKHEDLLFKEDMLAFENGTVIEEVRQKYKNDYYSFMEEAKQFQANFSEEEYEVLNDTIKIFGRLSAKDLSTLNHEFDFWNIRFENSTLSTGYHDKKLAKITKNDISKEIYKITEMLNTYNQNFIDSDETFEIINGITFYYNPNEVDFEQLLPQLEIFSTLSENDDDTYSVYLEDGDLVIV</sequence>
<dbReference type="EMBL" id="MJEA01000001">
    <property type="protein sequence ID" value="OQO71259.1"/>
    <property type="molecule type" value="Genomic_DNA"/>
</dbReference>